<organism evidence="1 2">
    <name type="scientific">Candidatus Faeciplasma pullistercoris</name>
    <dbReference type="NCBI Taxonomy" id="2840800"/>
    <lineage>
        <taxon>Bacteria</taxon>
        <taxon>Bacillati</taxon>
        <taxon>Bacillota</taxon>
        <taxon>Clostridia</taxon>
        <taxon>Eubacteriales</taxon>
        <taxon>Oscillospiraceae</taxon>
        <taxon>Oscillospiraceae incertae sedis</taxon>
        <taxon>Candidatus Faeciplasma</taxon>
    </lineage>
</organism>
<dbReference type="EMBL" id="DVLL01000001">
    <property type="protein sequence ID" value="HIT58170.1"/>
    <property type="molecule type" value="Genomic_DNA"/>
</dbReference>
<keyword evidence="1" id="KW-0808">Transferase</keyword>
<protein>
    <submittedName>
        <fullName evidence="1">SAM-dependent methyltransferase</fullName>
    </submittedName>
</protein>
<dbReference type="GO" id="GO:0160105">
    <property type="term" value="F:tRNA (adenine(22)-N1)-methyltransferase activity"/>
    <property type="evidence" value="ECO:0007669"/>
    <property type="project" value="InterPro"/>
</dbReference>
<reference evidence="1" key="2">
    <citation type="journal article" date="2021" name="PeerJ">
        <title>Extensive microbial diversity within the chicken gut microbiome revealed by metagenomics and culture.</title>
        <authorList>
            <person name="Gilroy R."/>
            <person name="Ravi A."/>
            <person name="Getino M."/>
            <person name="Pursley I."/>
            <person name="Horton D.L."/>
            <person name="Alikhan N.F."/>
            <person name="Baker D."/>
            <person name="Gharbi K."/>
            <person name="Hall N."/>
            <person name="Watson M."/>
            <person name="Adriaenssens E.M."/>
            <person name="Foster-Nyarko E."/>
            <person name="Jarju S."/>
            <person name="Secka A."/>
            <person name="Antonio M."/>
            <person name="Oren A."/>
            <person name="Chaudhuri R.R."/>
            <person name="La Ragione R."/>
            <person name="Hildebrand F."/>
            <person name="Pallen M.J."/>
        </authorList>
    </citation>
    <scope>NUCLEOTIDE SEQUENCE</scope>
    <source>
        <strain evidence="1">CHK33-4379</strain>
    </source>
</reference>
<evidence type="ECO:0000313" key="1">
    <source>
        <dbReference type="EMBL" id="HIT58170.1"/>
    </source>
</evidence>
<dbReference type="PIRSF" id="PIRSF018637">
    <property type="entry name" value="TrmK"/>
    <property type="match status" value="1"/>
</dbReference>
<dbReference type="Pfam" id="PF12847">
    <property type="entry name" value="Methyltransf_18"/>
    <property type="match status" value="1"/>
</dbReference>
<accession>A0A9D1GTV1</accession>
<comment type="caution">
    <text evidence="1">The sequence shown here is derived from an EMBL/GenBank/DDBJ whole genome shotgun (WGS) entry which is preliminary data.</text>
</comment>
<dbReference type="GO" id="GO:0032259">
    <property type="term" value="P:methylation"/>
    <property type="evidence" value="ECO:0007669"/>
    <property type="project" value="UniProtKB-KW"/>
</dbReference>
<keyword evidence="1" id="KW-0489">Methyltransferase</keyword>
<dbReference type="AlphaFoldDB" id="A0A9D1GTV1"/>
<dbReference type="InterPro" id="IPR029063">
    <property type="entry name" value="SAM-dependent_MTases_sf"/>
</dbReference>
<gene>
    <name evidence="1" type="ORF">IAC39_00365</name>
</gene>
<evidence type="ECO:0000313" key="2">
    <source>
        <dbReference type="Proteomes" id="UP000824136"/>
    </source>
</evidence>
<dbReference type="InterPro" id="IPR006901">
    <property type="entry name" value="TrmK"/>
</dbReference>
<name>A0A9D1GTV1_9FIRM</name>
<dbReference type="PANTHER" id="PTHR38451">
    <property type="entry name" value="TRNA (ADENINE(22)-N(1))-METHYLTRANSFERASE"/>
    <property type="match status" value="1"/>
</dbReference>
<dbReference type="PANTHER" id="PTHR38451:SF1">
    <property type="entry name" value="TRNA (ADENINE(22)-N(1))-METHYLTRANSFERASE"/>
    <property type="match status" value="1"/>
</dbReference>
<sequence length="227" mass="24311">MSTLNKRLAACCEYVAGSGIVCDIGTDHAYLPIHLLQSGKCGSAYACDIADGPLQSARANVSAQGLEDKITLIRSDGLDDVPLQGVSDIVIAGMGGELIFRILGRKISELGGINLILQPNTREAELVGWLYENGFEILAQRAVTDAGLIYIVINAVYKGEMRALSELERILGKLDVSDPEAARYIEIQADRLSKAAAGMLGSRSPEKREEGLAAQELAKKLRALIKA</sequence>
<dbReference type="SUPFAM" id="SSF53335">
    <property type="entry name" value="S-adenosyl-L-methionine-dependent methyltransferases"/>
    <property type="match status" value="1"/>
</dbReference>
<dbReference type="Proteomes" id="UP000824136">
    <property type="component" value="Unassembled WGS sequence"/>
</dbReference>
<proteinExistence type="predicted"/>
<reference evidence="1" key="1">
    <citation type="submission" date="2020-10" db="EMBL/GenBank/DDBJ databases">
        <authorList>
            <person name="Gilroy R."/>
        </authorList>
    </citation>
    <scope>NUCLEOTIDE SEQUENCE</scope>
    <source>
        <strain evidence="1">CHK33-4379</strain>
    </source>
</reference>
<dbReference type="Gene3D" id="3.40.50.150">
    <property type="entry name" value="Vaccinia Virus protein VP39"/>
    <property type="match status" value="1"/>
</dbReference>